<evidence type="ECO:0000256" key="3">
    <source>
        <dbReference type="ARBA" id="ARBA00022840"/>
    </source>
</evidence>
<keyword evidence="2" id="KW-0547">Nucleotide-binding</keyword>
<organism evidence="5 6">
    <name type="scientific">Geomonas propionica</name>
    <dbReference type="NCBI Taxonomy" id="2798582"/>
    <lineage>
        <taxon>Bacteria</taxon>
        <taxon>Pseudomonadati</taxon>
        <taxon>Thermodesulfobacteriota</taxon>
        <taxon>Desulfuromonadia</taxon>
        <taxon>Geobacterales</taxon>
        <taxon>Geobacteraceae</taxon>
        <taxon>Geomonas</taxon>
    </lineage>
</organism>
<dbReference type="Gene3D" id="3.40.50.300">
    <property type="entry name" value="P-loop containing nucleotide triphosphate hydrolases"/>
    <property type="match status" value="1"/>
</dbReference>
<dbReference type="SUPFAM" id="SSF52540">
    <property type="entry name" value="P-loop containing nucleoside triphosphate hydrolases"/>
    <property type="match status" value="1"/>
</dbReference>
<sequence>MHAIEFDKLSKVFQGKKKVTVNALNSLSLQVDQGEVFGFLGPNGAGKSTSIKILLGLIGSTAGTARIMGVDVTEKTARSQVGFLPENPSFYDFLTGEEYLRFVGKSFNMSAADISVRGSEVLNRLDLWEARKRPIRGYSKGMVQRLGLAQTLIHDPAVYVLDEPMSGLDPIGRALVKDIIRELKERGKTVFFSTHITADVEAVCDRVGVINKGVLLAVDTVSGVLERGVEGYTVRLFKPDGASEECVVAKADLQDFIEKSIAQRCSIERVEPKRKDMEAFFLEMVSPKQTS</sequence>
<name>A0ABS0YMP5_9BACT</name>
<dbReference type="InterPro" id="IPR003593">
    <property type="entry name" value="AAA+_ATPase"/>
</dbReference>
<dbReference type="InterPro" id="IPR003439">
    <property type="entry name" value="ABC_transporter-like_ATP-bd"/>
</dbReference>
<evidence type="ECO:0000313" key="5">
    <source>
        <dbReference type="EMBL" id="MBJ6799260.1"/>
    </source>
</evidence>
<evidence type="ECO:0000313" key="6">
    <source>
        <dbReference type="Proteomes" id="UP000641025"/>
    </source>
</evidence>
<keyword evidence="1" id="KW-0813">Transport</keyword>
<comment type="caution">
    <text evidence="5">The sequence shown here is derived from an EMBL/GenBank/DDBJ whole genome shotgun (WGS) entry which is preliminary data.</text>
</comment>
<dbReference type="PROSITE" id="PS50893">
    <property type="entry name" value="ABC_TRANSPORTER_2"/>
    <property type="match status" value="1"/>
</dbReference>
<proteinExistence type="predicted"/>
<dbReference type="InterPro" id="IPR051782">
    <property type="entry name" value="ABC_Transporter_VariousFunc"/>
</dbReference>
<evidence type="ECO:0000259" key="4">
    <source>
        <dbReference type="PROSITE" id="PS50893"/>
    </source>
</evidence>
<reference evidence="5 6" key="1">
    <citation type="submission" date="2020-12" db="EMBL/GenBank/DDBJ databases">
        <title>Geomonas sp. Red259, isolated from paddy soil.</title>
        <authorList>
            <person name="Xu Z."/>
            <person name="Zhang Z."/>
            <person name="Masuda Y."/>
            <person name="Itoh H."/>
            <person name="Senoo K."/>
        </authorList>
    </citation>
    <scope>NUCLEOTIDE SEQUENCE [LARGE SCALE GENOMIC DNA]</scope>
    <source>
        <strain evidence="5 6">Red259</strain>
    </source>
</reference>
<feature type="domain" description="ABC transporter" evidence="4">
    <location>
        <begin position="4"/>
        <end position="237"/>
    </location>
</feature>
<keyword evidence="6" id="KW-1185">Reference proteome</keyword>
<dbReference type="InterPro" id="IPR027417">
    <property type="entry name" value="P-loop_NTPase"/>
</dbReference>
<dbReference type="Pfam" id="PF00005">
    <property type="entry name" value="ABC_tran"/>
    <property type="match status" value="1"/>
</dbReference>
<protein>
    <submittedName>
        <fullName evidence="5">ABC transporter ATP-binding protein</fullName>
    </submittedName>
</protein>
<dbReference type="PANTHER" id="PTHR42939">
    <property type="entry name" value="ABC TRANSPORTER ATP-BINDING PROTEIN ALBC-RELATED"/>
    <property type="match status" value="1"/>
</dbReference>
<evidence type="ECO:0000256" key="2">
    <source>
        <dbReference type="ARBA" id="ARBA00022741"/>
    </source>
</evidence>
<dbReference type="GO" id="GO:0005524">
    <property type="term" value="F:ATP binding"/>
    <property type="evidence" value="ECO:0007669"/>
    <property type="project" value="UniProtKB-KW"/>
</dbReference>
<dbReference type="EMBL" id="JAEMHK010000002">
    <property type="protein sequence ID" value="MBJ6799260.1"/>
    <property type="molecule type" value="Genomic_DNA"/>
</dbReference>
<dbReference type="PANTHER" id="PTHR42939:SF1">
    <property type="entry name" value="ABC TRANSPORTER ATP-BINDING PROTEIN ALBC-RELATED"/>
    <property type="match status" value="1"/>
</dbReference>
<dbReference type="CDD" id="cd03230">
    <property type="entry name" value="ABC_DR_subfamily_A"/>
    <property type="match status" value="1"/>
</dbReference>
<accession>A0ABS0YMP5</accession>
<dbReference type="SMART" id="SM00382">
    <property type="entry name" value="AAA"/>
    <property type="match status" value="1"/>
</dbReference>
<keyword evidence="3 5" id="KW-0067">ATP-binding</keyword>
<evidence type="ECO:0000256" key="1">
    <source>
        <dbReference type="ARBA" id="ARBA00022448"/>
    </source>
</evidence>
<gene>
    <name evidence="5" type="ORF">JFN90_03815</name>
</gene>
<dbReference type="RefSeq" id="WP_199393772.1">
    <property type="nucleotide sequence ID" value="NZ_JAEMHK010000002.1"/>
</dbReference>
<dbReference type="Proteomes" id="UP000641025">
    <property type="component" value="Unassembled WGS sequence"/>
</dbReference>